<dbReference type="KEGG" id="nod:FOH10_05200"/>
<dbReference type="InterPro" id="IPR036388">
    <property type="entry name" value="WH-like_DNA-bd_sf"/>
</dbReference>
<dbReference type="AlphaFoldDB" id="A0A516NWE1"/>
<dbReference type="PANTHER" id="PTHR33164:SF57">
    <property type="entry name" value="MARR-FAMILY TRANSCRIPTIONAL REGULATOR"/>
    <property type="match status" value="1"/>
</dbReference>
<dbReference type="InterPro" id="IPR000835">
    <property type="entry name" value="HTH_MarR-typ"/>
</dbReference>
<dbReference type="Proteomes" id="UP000317039">
    <property type="component" value="Chromosome"/>
</dbReference>
<reference evidence="2 3" key="1">
    <citation type="submission" date="2019-07" db="EMBL/GenBank/DDBJ databases">
        <title>Complete Genome Sequence and Methylome Analysis of Nocardia otitidis-caviarum NEB252.</title>
        <authorList>
            <person name="Fomenkov A."/>
            <person name="Anton B.P."/>
            <person name="Vincze T."/>
            <person name="Roberts R.J."/>
        </authorList>
    </citation>
    <scope>NUCLEOTIDE SEQUENCE [LARGE SCALE GENOMIC DNA]</scope>
    <source>
        <strain evidence="2 3">NEB252</strain>
    </source>
</reference>
<dbReference type="PRINTS" id="PR00598">
    <property type="entry name" value="HTHMARR"/>
</dbReference>
<organism evidence="2 3">
    <name type="scientific">Nocardia otitidiscaviarum</name>
    <dbReference type="NCBI Taxonomy" id="1823"/>
    <lineage>
        <taxon>Bacteria</taxon>
        <taxon>Bacillati</taxon>
        <taxon>Actinomycetota</taxon>
        <taxon>Actinomycetes</taxon>
        <taxon>Mycobacteriales</taxon>
        <taxon>Nocardiaceae</taxon>
        <taxon>Nocardia</taxon>
    </lineage>
</organism>
<dbReference type="PROSITE" id="PS50995">
    <property type="entry name" value="HTH_MARR_2"/>
    <property type="match status" value="1"/>
</dbReference>
<dbReference type="InterPro" id="IPR039422">
    <property type="entry name" value="MarR/SlyA-like"/>
</dbReference>
<dbReference type="SMART" id="SM00347">
    <property type="entry name" value="HTH_MARR"/>
    <property type="match status" value="1"/>
</dbReference>
<proteinExistence type="predicted"/>
<dbReference type="GO" id="GO:0003700">
    <property type="term" value="F:DNA-binding transcription factor activity"/>
    <property type="evidence" value="ECO:0007669"/>
    <property type="project" value="InterPro"/>
</dbReference>
<gene>
    <name evidence="2" type="ORF">FOH10_05200</name>
</gene>
<evidence type="ECO:0000259" key="1">
    <source>
        <dbReference type="PROSITE" id="PS50995"/>
    </source>
</evidence>
<feature type="domain" description="HTH marR-type" evidence="1">
    <location>
        <begin position="29"/>
        <end position="163"/>
    </location>
</feature>
<dbReference type="GO" id="GO:0006950">
    <property type="term" value="P:response to stress"/>
    <property type="evidence" value="ECO:0007669"/>
    <property type="project" value="TreeGrafter"/>
</dbReference>
<evidence type="ECO:0000313" key="2">
    <source>
        <dbReference type="EMBL" id="QDP83220.1"/>
    </source>
</evidence>
<dbReference type="Pfam" id="PF12802">
    <property type="entry name" value="MarR_2"/>
    <property type="match status" value="1"/>
</dbReference>
<evidence type="ECO:0000313" key="3">
    <source>
        <dbReference type="Proteomes" id="UP000317039"/>
    </source>
</evidence>
<accession>A0A516NWE1</accession>
<dbReference type="InterPro" id="IPR036390">
    <property type="entry name" value="WH_DNA-bd_sf"/>
</dbReference>
<dbReference type="EMBL" id="CP041695">
    <property type="protein sequence ID" value="QDP83220.1"/>
    <property type="molecule type" value="Genomic_DNA"/>
</dbReference>
<dbReference type="SUPFAM" id="SSF46785">
    <property type="entry name" value="Winged helix' DNA-binding domain"/>
    <property type="match status" value="1"/>
</dbReference>
<sequence length="175" mass="19205">MRVPFLSDLIVHLHVYAQLQLLVKTYHAEVDDVDLIERAMVAIRRRQNRRSLAPPGEPTGQAFDVLDAVESIPDATVSTVASALGADQPRVSRLITSAVDAGYVERVADQRDGRRSRLTLTDAGLAVVTAAHHRRAQTFAAAMADWTAAERTQFATLLTRFVERLPNPGTPPREG</sequence>
<name>A0A516NWE1_9NOCA</name>
<dbReference type="PANTHER" id="PTHR33164">
    <property type="entry name" value="TRANSCRIPTIONAL REGULATOR, MARR FAMILY"/>
    <property type="match status" value="1"/>
</dbReference>
<protein>
    <submittedName>
        <fullName evidence="2">Winged helix-turn-helix transcriptional regulator</fullName>
    </submittedName>
</protein>
<dbReference type="Gene3D" id="1.10.10.10">
    <property type="entry name" value="Winged helix-like DNA-binding domain superfamily/Winged helix DNA-binding domain"/>
    <property type="match status" value="1"/>
</dbReference>